<dbReference type="CDD" id="cd22392">
    <property type="entry name" value="KH-I_PNO1_rpt2"/>
    <property type="match status" value="1"/>
</dbReference>
<evidence type="ECO:0000256" key="9">
    <source>
        <dbReference type="ARBA" id="ARBA00025554"/>
    </source>
</evidence>
<evidence type="ECO:0000259" key="11">
    <source>
        <dbReference type="SMART" id="SM00322"/>
    </source>
</evidence>
<dbReference type="STRING" id="1806994.A0A507BYE2"/>
<dbReference type="EMBL" id="QEAO01000038">
    <property type="protein sequence ID" value="TPX31879.1"/>
    <property type="molecule type" value="Genomic_DNA"/>
</dbReference>
<dbReference type="InterPro" id="IPR036612">
    <property type="entry name" value="KH_dom_type_1_sf"/>
</dbReference>
<organism evidence="12 13">
    <name type="scientific">Synchytrium microbalum</name>
    <dbReference type="NCBI Taxonomy" id="1806994"/>
    <lineage>
        <taxon>Eukaryota</taxon>
        <taxon>Fungi</taxon>
        <taxon>Fungi incertae sedis</taxon>
        <taxon>Chytridiomycota</taxon>
        <taxon>Chytridiomycota incertae sedis</taxon>
        <taxon>Chytridiomycetes</taxon>
        <taxon>Synchytriales</taxon>
        <taxon>Synchytriaceae</taxon>
        <taxon>Synchytrium</taxon>
    </lineage>
</organism>
<keyword evidence="6" id="KW-0067">ATP-binding</keyword>
<reference evidence="12 13" key="1">
    <citation type="journal article" date="2019" name="Sci. Rep.">
        <title>Comparative genomics of chytrid fungi reveal insights into the obligate biotrophic and pathogenic lifestyle of Synchytrium endobioticum.</title>
        <authorList>
            <person name="van de Vossenberg B.T.L.H."/>
            <person name="Warris S."/>
            <person name="Nguyen H.D.T."/>
            <person name="van Gent-Pelzer M.P.E."/>
            <person name="Joly D.L."/>
            <person name="van de Geest H.C."/>
            <person name="Bonants P.J.M."/>
            <person name="Smith D.S."/>
            <person name="Levesque C.A."/>
            <person name="van der Lee T.A.J."/>
        </authorList>
    </citation>
    <scope>NUCLEOTIDE SEQUENCE [LARGE SCALE GENOMIC DNA]</scope>
    <source>
        <strain evidence="12 13">JEL517</strain>
    </source>
</reference>
<evidence type="ECO:0000256" key="10">
    <source>
        <dbReference type="ARBA" id="ARBA00071744"/>
    </source>
</evidence>
<dbReference type="InterPro" id="IPR042099">
    <property type="entry name" value="ANL_N_sf"/>
</dbReference>
<dbReference type="GO" id="GO:0005730">
    <property type="term" value="C:nucleolus"/>
    <property type="evidence" value="ECO:0007669"/>
    <property type="project" value="UniProtKB-SubCell"/>
</dbReference>
<dbReference type="PANTHER" id="PTHR43272:SF33">
    <property type="entry name" value="AMP-BINDING DOMAIN-CONTAINING PROTEIN-RELATED"/>
    <property type="match status" value="1"/>
</dbReference>
<dbReference type="GO" id="GO:0005783">
    <property type="term" value="C:endoplasmic reticulum"/>
    <property type="evidence" value="ECO:0007669"/>
    <property type="project" value="TreeGrafter"/>
</dbReference>
<dbReference type="OrthoDB" id="1700726at2759"/>
<dbReference type="SMART" id="SM00322">
    <property type="entry name" value="KH"/>
    <property type="match status" value="1"/>
</dbReference>
<dbReference type="CDD" id="cd22391">
    <property type="entry name" value="KH-I_PNO1_rpt1"/>
    <property type="match status" value="1"/>
</dbReference>
<dbReference type="PANTHER" id="PTHR43272">
    <property type="entry name" value="LONG-CHAIN-FATTY-ACID--COA LIGASE"/>
    <property type="match status" value="1"/>
</dbReference>
<dbReference type="Gene3D" id="3.30.1370.10">
    <property type="entry name" value="K Homology domain, type 1"/>
    <property type="match status" value="1"/>
</dbReference>
<accession>A0A507BYE2</accession>
<proteinExistence type="inferred from homology"/>
<evidence type="ECO:0000313" key="13">
    <source>
        <dbReference type="Proteomes" id="UP000319731"/>
    </source>
</evidence>
<sequence length="947" mass="104312">MSGQADQTEEHIISADDILVKLPHPQQDAEMQGVEEDKPNFPALKPQDLMSGKKETRRVLIPPHRLTPLKKNWMQIYTPLVENMKLQVRMNLKARAVELRTCPETEETGALQKGADFVKAFSLGFEIDDALALLRLDDIYIDTFEIKDVKTLHGDHLSRAIGRIVGKDGKTRFAIENASRTRIVVADSKIHILGSFGNIKIARDAVVNLILGASPGKVYSHLRIVGARMKEKVYSVPELAPFIKTTGVSIELPGTKENGFSGIYRSALLPNKLVHGWSDCKTIYEAFESGCAKAGKDAPCLGHKERQVSNGVVTWTGYVYQSWAEVGRRRLEFGAGLQEIRASIVKADVNDKWPVGIYAINRPEWYITDHAVHAYSNMTVALFDTLGPDSVTYIINHANLSVVVCSIERVPNLLAVASRCPSLKCIVSMDSLTNPGVIPQPGSLLKQWAAEKGITLLGFGEVEALGRAHPHPLRKPAPEDIATLCYTSGTTGNPSKVRGDFIRRRRMGAIVTHDNFISSAHALQIIGIDFSAGQRYISYLPLAHIYDRNNLVGATRGGCVIGFSRGDVALLFADIAEFKPHIFASVPRLLNRLHAAIMNATVNSNSKVTSTLFKMALDAKTANLNNHGTLTHSLWDRLVFAKVKNLLGGNVKLITSGSAPISGEVLTFLRVVFSCEVVEGWGATETAASGTVNLQTDYTSGGKIGAIIPCSEIRLADIPEMKYTSTDKPFPRGEILIRGPNVFQGYYKDVEKTKEALVDGWYYTGDVGAIDEKGRLQIVDRRKHIFKLAQGEYVAPEKLENIFLQSDYIMQCFVWGDSLQNCLVAVIVPEAETSMKLAMEKGWLPKGTPIPALGVQSDGYVALSRDARYKQLVLADMQKLAKKYKLSGFEIPKDVFVTPEMMSIDNGLLTPTLKVMRNVAAEKFRPHIDEMYGKINASAKVEDLGKL</sequence>
<dbReference type="RefSeq" id="XP_031023210.1">
    <property type="nucleotide sequence ID" value="XM_031170852.1"/>
</dbReference>
<keyword evidence="5" id="KW-0547">Nucleotide-binding</keyword>
<dbReference type="GeneID" id="42006149"/>
<evidence type="ECO:0000313" key="12">
    <source>
        <dbReference type="EMBL" id="TPX31879.1"/>
    </source>
</evidence>
<keyword evidence="8" id="KW-0539">Nucleus</keyword>
<keyword evidence="13" id="KW-1185">Reference proteome</keyword>
<comment type="function">
    <text evidence="9">Required for small ribosomal subunit (SSU) synthesis. Has a role in the processing of early nucleolar and late cytoplasmic pre-RNA species.</text>
</comment>
<dbReference type="Proteomes" id="UP000319731">
    <property type="component" value="Unassembled WGS sequence"/>
</dbReference>
<dbReference type="Pfam" id="PF22891">
    <property type="entry name" value="KH_PNO1_2nd"/>
    <property type="match status" value="1"/>
</dbReference>
<dbReference type="GO" id="GO:0005524">
    <property type="term" value="F:ATP binding"/>
    <property type="evidence" value="ECO:0007669"/>
    <property type="project" value="UniProtKB-KW"/>
</dbReference>
<dbReference type="SUPFAM" id="SSF54791">
    <property type="entry name" value="Eukaryotic type KH-domain (KH-domain type I)"/>
    <property type="match status" value="1"/>
</dbReference>
<dbReference type="GO" id="GO:0003723">
    <property type="term" value="F:RNA binding"/>
    <property type="evidence" value="ECO:0007669"/>
    <property type="project" value="UniProtKB-KW"/>
</dbReference>
<evidence type="ECO:0000256" key="2">
    <source>
        <dbReference type="ARBA" id="ARBA00007515"/>
    </source>
</evidence>
<dbReference type="AlphaFoldDB" id="A0A507BYE2"/>
<gene>
    <name evidence="12" type="ORF">SmJEL517_g04924</name>
</gene>
<dbReference type="InterPro" id="IPR000873">
    <property type="entry name" value="AMP-dep_synth/lig_dom"/>
</dbReference>
<dbReference type="GO" id="GO:0004467">
    <property type="term" value="F:long-chain fatty acid-CoA ligase activity"/>
    <property type="evidence" value="ECO:0007669"/>
    <property type="project" value="TreeGrafter"/>
</dbReference>
<dbReference type="GO" id="GO:0016020">
    <property type="term" value="C:membrane"/>
    <property type="evidence" value="ECO:0007669"/>
    <property type="project" value="TreeGrafter"/>
</dbReference>
<protein>
    <recommendedName>
        <fullName evidence="4">Pre-rRNA-processing protein PNO1</fullName>
    </recommendedName>
    <alternativeName>
        <fullName evidence="10">Pre-rRNA-processing protein pno1</fullName>
    </alternativeName>
</protein>
<dbReference type="InterPro" id="IPR004087">
    <property type="entry name" value="KH_dom"/>
</dbReference>
<dbReference type="FunFam" id="3.30.1370.10:FF:000009">
    <property type="entry name" value="RNA-binding protein PNO1"/>
    <property type="match status" value="1"/>
</dbReference>
<name>A0A507BYE2_9FUNG</name>
<evidence type="ECO:0000256" key="6">
    <source>
        <dbReference type="ARBA" id="ARBA00022840"/>
    </source>
</evidence>
<evidence type="ECO:0000256" key="3">
    <source>
        <dbReference type="ARBA" id="ARBA00011420"/>
    </source>
</evidence>
<dbReference type="InterPro" id="IPR055212">
    <property type="entry name" value="KH-I_PNO1_first"/>
</dbReference>
<dbReference type="Pfam" id="PF00501">
    <property type="entry name" value="AMP-binding"/>
    <property type="match status" value="1"/>
</dbReference>
<evidence type="ECO:0000256" key="8">
    <source>
        <dbReference type="ARBA" id="ARBA00023242"/>
    </source>
</evidence>
<dbReference type="SUPFAM" id="SSF56801">
    <property type="entry name" value="Acetyl-CoA synthetase-like"/>
    <property type="match status" value="1"/>
</dbReference>
<evidence type="ECO:0000256" key="7">
    <source>
        <dbReference type="ARBA" id="ARBA00022884"/>
    </source>
</evidence>
<dbReference type="InterPro" id="IPR055211">
    <property type="entry name" value="KH_PNO1_2nd"/>
</dbReference>
<dbReference type="FunFam" id="3.30.1370.10:FF:000048">
    <property type="entry name" value="RNA-binding protein PNO1 isoform X2"/>
    <property type="match status" value="1"/>
</dbReference>
<evidence type="ECO:0000256" key="4">
    <source>
        <dbReference type="ARBA" id="ARBA00016042"/>
    </source>
</evidence>
<comment type="similarity">
    <text evidence="2">Belongs to the PNO1 family.</text>
</comment>
<feature type="domain" description="K Homology" evidence="11">
    <location>
        <begin position="138"/>
        <end position="211"/>
    </location>
</feature>
<comment type="subunit">
    <text evidence="3">Component of the small ribosomal subunit, ribosomal RNA processing complex (SSU RRP complex).</text>
</comment>
<evidence type="ECO:0000256" key="5">
    <source>
        <dbReference type="ARBA" id="ARBA00022741"/>
    </source>
</evidence>
<keyword evidence="7" id="KW-0694">RNA-binding</keyword>
<dbReference type="Gene3D" id="3.40.50.12780">
    <property type="entry name" value="N-terminal domain of ligase-like"/>
    <property type="match status" value="1"/>
</dbReference>
<evidence type="ECO:0000256" key="1">
    <source>
        <dbReference type="ARBA" id="ARBA00004604"/>
    </source>
</evidence>
<comment type="subcellular location">
    <subcellularLocation>
        <location evidence="1">Nucleus</location>
        <location evidence="1">Nucleolus</location>
    </subcellularLocation>
</comment>
<comment type="caution">
    <text evidence="12">The sequence shown here is derived from an EMBL/GenBank/DDBJ whole genome shotgun (WGS) entry which is preliminary data.</text>
</comment>